<dbReference type="Proteomes" id="UP000502187">
    <property type="component" value="Genome"/>
</dbReference>
<proteinExistence type="predicted"/>
<organism evidence="2 3">
    <name type="scientific">Kundal virus</name>
    <dbReference type="NCBI Taxonomy" id="2290890"/>
    <lineage>
        <taxon>Viruses</taxon>
        <taxon>Riboviria</taxon>
        <taxon>Orthornavirae</taxon>
        <taxon>Duplornaviricota</taxon>
        <taxon>Resentoviricetes</taxon>
        <taxon>Reovirales</taxon>
        <taxon>Spinareoviridae</taxon>
        <taxon>Coltivirus</taxon>
        <taxon>Coltivirus kundalense</taxon>
        <taxon>Kundal coltivirus</taxon>
    </lineage>
</organism>
<dbReference type="GeneID" id="65246917"/>
<dbReference type="KEGG" id="vg:65246917"/>
<dbReference type="EMBL" id="MH327939">
    <property type="protein sequence ID" value="AXG65497.1"/>
    <property type="molecule type" value="Genomic_RNA"/>
</dbReference>
<gene>
    <name evidence="2" type="primary">VP5</name>
</gene>
<evidence type="ECO:0000313" key="3">
    <source>
        <dbReference type="Proteomes" id="UP000502187"/>
    </source>
</evidence>
<protein>
    <submittedName>
        <fullName evidence="2">VP5</fullName>
    </submittedName>
</protein>
<sequence>MCSSQAAVYFFSLPPSCSIELTVYDDNGKELKDYQILSFCTSGNIQVNGKKAGPAKDFSDSMSVIKSGVLTVIERVTNQLCEEGNSEALSNVLRHINVNWPPTREAEFRQIWRDLTTQNMGLFSKLDVLETKTDWVATTVAATWKSVKILESALTQKGILGPVVDEHGTPMILESCDTGHNYTDDGMISTLAYGPLDTKILRYQNNKVVASKESKRILGLAHSQSPGFAHSIPIVTKEGLLEDVRALPPLNPYHPDEVRLTTQFIDSGLSSGDETVTDSEDIKSVHEEESAPEKTIQTVVNEFEKNVSQLPVEVKEKIVKVCNENHVPPPPGLSFMSEPISELIGDDKKSEVQHPINLQQSNQMMSRIDQAVTSKMPEELKGTKKAIHVTDSGLKVVTRPNYKQERQSITMEPYHSHGNDAERAMAPFGYMRNVPQVHAPDIHMGPPLNQVCNLFEETSSEGENRFPENLYRWGLSVDHLEKRTCAARHFLSNGDGSRIECVYEYHMPWSSESYSLIVDSFRSPNGGCAMFGRALPKLQFALGFKEPVGRFLMARTKKFLDKDLPPDVYFNVPWETVCDARGPRDLHYEVESILLSSYDQVNKKLRMDFSMRKCIPEEDLITRLESPQAQEIALSTELKPGLQAPTTLTRMIRRTNADIWANMIDALCRESSLGVATEGFGFSAVKKYVEKLSGVDAKIAYSLLTWKRRAVNIIPKISAQAIGVRNGILFDPINPKPFGLMKLNACKYYDQAFLCPECGCAYKTISERRVCAVMDFVLHKATALETGYVISTEPKVYLGKIPFSVFSVTPHVGGWKEDWASYSFVSTCDGLARIPTRYGRRR</sequence>
<dbReference type="RefSeq" id="YP_010086010.1">
    <property type="nucleotide sequence ID" value="NC_055250.1"/>
</dbReference>
<reference evidence="2" key="1">
    <citation type="journal article" date="2019" name="J. Virol.">
        <title>Characterization of Novel Reoviruses [Wad Medani virus (Orbivirus) and Kundal (Coltivirus)] collected from Hyalomma antolicum ticks in India during CCHF surveillance.</title>
        <authorList>
            <person name="Yadav P.D."/>
            <person name="Whitmer S.L."/>
            <person name="Sarkale P."/>
            <person name="Ng T.F."/>
            <person name="Goldsmith C.S."/>
            <person name="Nyayanit D.A."/>
            <person name="Esona M.D."/>
            <person name="Shrivastava-Ranjan P."/>
            <person name="Lakra R."/>
            <person name="Pardeshi P."/>
            <person name="Majumdar T.D."/>
            <person name="Francis A."/>
            <person name="Klena J.D."/>
            <person name="Nichol S.T."/>
            <person name="Stroher U."/>
            <person name="Mourya D."/>
        </authorList>
    </citation>
    <scope>NUCLEOTIDE SEQUENCE [LARGE SCALE GENOMIC DNA]</scope>
    <source>
        <strain evidence="2">MCL-13-T-316</strain>
    </source>
</reference>
<accession>A0A499RE41</accession>
<feature type="region of interest" description="Disordered" evidence="1">
    <location>
        <begin position="269"/>
        <end position="291"/>
    </location>
</feature>
<evidence type="ECO:0000313" key="2">
    <source>
        <dbReference type="EMBL" id="AXG65497.1"/>
    </source>
</evidence>
<evidence type="ECO:0000256" key="1">
    <source>
        <dbReference type="SAM" id="MobiDB-lite"/>
    </source>
</evidence>
<name>A0A499RE41_9REOV</name>
<feature type="compositionally biased region" description="Basic and acidic residues" evidence="1">
    <location>
        <begin position="280"/>
        <end position="291"/>
    </location>
</feature>
<keyword evidence="3" id="KW-1185">Reference proteome</keyword>